<name>A0A4Y9T0L3_9BURK</name>
<evidence type="ECO:0000313" key="7">
    <source>
        <dbReference type="EMBL" id="TFW32316.1"/>
    </source>
</evidence>
<keyword evidence="3" id="KW-0560">Oxidoreductase</keyword>
<dbReference type="PANTHER" id="PTHR11709">
    <property type="entry name" value="MULTI-COPPER OXIDASE"/>
    <property type="match status" value="1"/>
</dbReference>
<feature type="chain" id="PRO_5021224399" description="Plastocyanin-like domain-containing protein" evidence="5">
    <location>
        <begin position="26"/>
        <end position="453"/>
    </location>
</feature>
<dbReference type="InterPro" id="IPR008972">
    <property type="entry name" value="Cupredoxin"/>
</dbReference>
<protein>
    <recommendedName>
        <fullName evidence="6">Plastocyanin-like domain-containing protein</fullName>
    </recommendedName>
</protein>
<dbReference type="Gene3D" id="2.60.40.420">
    <property type="entry name" value="Cupredoxins - blue copper proteins"/>
    <property type="match status" value="1"/>
</dbReference>
<comment type="subcellular location">
    <subcellularLocation>
        <location evidence="1">Periplasm</location>
    </subcellularLocation>
</comment>
<keyword evidence="8" id="KW-1185">Reference proteome</keyword>
<evidence type="ECO:0000313" key="8">
    <source>
        <dbReference type="Proteomes" id="UP000297258"/>
    </source>
</evidence>
<reference evidence="7 8" key="1">
    <citation type="submission" date="2019-03" db="EMBL/GenBank/DDBJ databases">
        <title>Draft genome of Massilia hortus sp. nov., a novel bacterial species of the Oxalobacteraceae family.</title>
        <authorList>
            <person name="Peta V."/>
            <person name="Raths R."/>
            <person name="Bucking H."/>
        </authorList>
    </citation>
    <scope>NUCLEOTIDE SEQUENCE [LARGE SCALE GENOMIC DNA]</scope>
    <source>
        <strain evidence="7 8">ONC3</strain>
    </source>
</reference>
<evidence type="ECO:0000256" key="3">
    <source>
        <dbReference type="ARBA" id="ARBA00023002"/>
    </source>
</evidence>
<comment type="caution">
    <text evidence="7">The sequence shown here is derived from an EMBL/GenBank/DDBJ whole genome shotgun (WGS) entry which is preliminary data.</text>
</comment>
<dbReference type="SUPFAM" id="SSF49503">
    <property type="entry name" value="Cupredoxins"/>
    <property type="match status" value="2"/>
</dbReference>
<dbReference type="InterPro" id="IPR011707">
    <property type="entry name" value="Cu-oxidase-like_N"/>
</dbReference>
<evidence type="ECO:0000256" key="4">
    <source>
        <dbReference type="ARBA" id="ARBA00023008"/>
    </source>
</evidence>
<keyword evidence="4" id="KW-0186">Copper</keyword>
<dbReference type="OrthoDB" id="9757546at2"/>
<dbReference type="PANTHER" id="PTHR11709:SF394">
    <property type="entry name" value="FI03373P-RELATED"/>
    <property type="match status" value="1"/>
</dbReference>
<dbReference type="EMBL" id="SPUM01000061">
    <property type="protein sequence ID" value="TFW32316.1"/>
    <property type="molecule type" value="Genomic_DNA"/>
</dbReference>
<keyword evidence="2" id="KW-0479">Metal-binding</keyword>
<gene>
    <name evidence="7" type="ORF">E4O92_10120</name>
</gene>
<dbReference type="GO" id="GO:0005507">
    <property type="term" value="F:copper ion binding"/>
    <property type="evidence" value="ECO:0007669"/>
    <property type="project" value="InterPro"/>
</dbReference>
<evidence type="ECO:0000259" key="6">
    <source>
        <dbReference type="Pfam" id="PF07732"/>
    </source>
</evidence>
<sequence length="453" mass="48230">MNARSHLMQAGLAALLCLCAAAAGAKVDGIAGSGNGSAASPRTFNLVALDASIATGDGNTVYAWGYADAATGVMQYPGPTLIVNQGDTVVVNLSNGLPPANLPVSIVFPGQQGVVASCTSTGPGCRDGLMTKEVARGSSVSYRFVASQPGTYHYHSGSNPSLQVDMGLVGAIVVRPSGFDPNSATVRKAYTQPGTEYDREFLLLLTEMDAAMHDTVYAQVQAGQAPSVDTSGFYATLWFINGRNAPDTLLDAGVPWLPNQPYNAAPVMHPGEKILVREINAGRDLHPFHHHGAHMLPLARDGRVLESAEGIGPDLSSPDFTIRTIPGQTMDLVFEWTGKDLGWDIYGTSDGHKCVPVKDGFSADHEWCADHGKPFPVIQPNQQDVTYGEYYSGSPFLGQFGVLPQGHPGLNEDAGYFHIWHSHSEKEITTNNVFPGGMKTFLIIQAPKVPINE</sequence>
<feature type="signal peptide" evidence="5">
    <location>
        <begin position="1"/>
        <end position="25"/>
    </location>
</feature>
<feature type="domain" description="Plastocyanin-like" evidence="6">
    <location>
        <begin position="75"/>
        <end position="176"/>
    </location>
</feature>
<dbReference type="RefSeq" id="WP_135189647.1">
    <property type="nucleotide sequence ID" value="NZ_SPUM01000061.1"/>
</dbReference>
<dbReference type="Proteomes" id="UP000297258">
    <property type="component" value="Unassembled WGS sequence"/>
</dbReference>
<evidence type="ECO:0000256" key="1">
    <source>
        <dbReference type="ARBA" id="ARBA00004418"/>
    </source>
</evidence>
<dbReference type="AlphaFoldDB" id="A0A4Y9T0L3"/>
<proteinExistence type="predicted"/>
<accession>A0A4Y9T0L3</accession>
<keyword evidence="5" id="KW-0732">Signal</keyword>
<dbReference type="Pfam" id="PF07732">
    <property type="entry name" value="Cu-oxidase_3"/>
    <property type="match status" value="1"/>
</dbReference>
<evidence type="ECO:0000256" key="2">
    <source>
        <dbReference type="ARBA" id="ARBA00022723"/>
    </source>
</evidence>
<dbReference type="GO" id="GO:0042597">
    <property type="term" value="C:periplasmic space"/>
    <property type="evidence" value="ECO:0007669"/>
    <property type="project" value="UniProtKB-SubCell"/>
</dbReference>
<dbReference type="GO" id="GO:0016491">
    <property type="term" value="F:oxidoreductase activity"/>
    <property type="evidence" value="ECO:0007669"/>
    <property type="project" value="UniProtKB-KW"/>
</dbReference>
<organism evidence="7 8">
    <name type="scientific">Massilia horti</name>
    <dbReference type="NCBI Taxonomy" id="2562153"/>
    <lineage>
        <taxon>Bacteria</taxon>
        <taxon>Pseudomonadati</taxon>
        <taxon>Pseudomonadota</taxon>
        <taxon>Betaproteobacteria</taxon>
        <taxon>Burkholderiales</taxon>
        <taxon>Oxalobacteraceae</taxon>
        <taxon>Telluria group</taxon>
        <taxon>Massilia</taxon>
    </lineage>
</organism>
<dbReference type="InterPro" id="IPR045087">
    <property type="entry name" value="Cu-oxidase_fam"/>
</dbReference>
<evidence type="ECO:0000256" key="5">
    <source>
        <dbReference type="SAM" id="SignalP"/>
    </source>
</evidence>